<dbReference type="EMBL" id="MU267648">
    <property type="protein sequence ID" value="KAH7912611.1"/>
    <property type="molecule type" value="Genomic_DNA"/>
</dbReference>
<keyword evidence="2" id="KW-1185">Reference proteome</keyword>
<protein>
    <submittedName>
        <fullName evidence="1">P-loop containing nucleoside triphosphate hydrolase protein</fullName>
    </submittedName>
</protein>
<keyword evidence="1" id="KW-0378">Hydrolase</keyword>
<dbReference type="Proteomes" id="UP000790377">
    <property type="component" value="Unassembled WGS sequence"/>
</dbReference>
<accession>A0ACB8AH23</accession>
<name>A0ACB8AH23_9AGAM</name>
<evidence type="ECO:0000313" key="1">
    <source>
        <dbReference type="EMBL" id="KAH7912611.1"/>
    </source>
</evidence>
<reference evidence="1" key="1">
    <citation type="journal article" date="2021" name="New Phytol.">
        <title>Evolutionary innovations through gain and loss of genes in the ectomycorrhizal Boletales.</title>
        <authorList>
            <person name="Wu G."/>
            <person name="Miyauchi S."/>
            <person name="Morin E."/>
            <person name="Kuo A."/>
            <person name="Drula E."/>
            <person name="Varga T."/>
            <person name="Kohler A."/>
            <person name="Feng B."/>
            <person name="Cao Y."/>
            <person name="Lipzen A."/>
            <person name="Daum C."/>
            <person name="Hundley H."/>
            <person name="Pangilinan J."/>
            <person name="Johnson J."/>
            <person name="Barry K."/>
            <person name="LaButti K."/>
            <person name="Ng V."/>
            <person name="Ahrendt S."/>
            <person name="Min B."/>
            <person name="Choi I.G."/>
            <person name="Park H."/>
            <person name="Plett J.M."/>
            <person name="Magnuson J."/>
            <person name="Spatafora J.W."/>
            <person name="Nagy L.G."/>
            <person name="Henrissat B."/>
            <person name="Grigoriev I.V."/>
            <person name="Yang Z.L."/>
            <person name="Xu J."/>
            <person name="Martin F.M."/>
        </authorList>
    </citation>
    <scope>NUCLEOTIDE SEQUENCE</scope>
    <source>
        <strain evidence="1">ATCC 28755</strain>
    </source>
</reference>
<sequence length="620" mass="67777">MPFLPPTTTSTAANLYRIWARQTVCRKDVLARYMSSNARPPTSSQKRVNTQDAEEKVTFEAIGVKPPIVVALRGAFPDIAHPTTMQKKLIPAVIGSQDILLQDFTGTGKSFGLLLGLLSKSRDLTYDAKKGKAHAKKGITTLLIVPHRDLAYQFLHWIHHMITSSGDELAPNALASIGQVLVRGAPPSGIENSSPRILESIIRPSDVSSLVDNPPHILIATPTALMDVLHQTPEALRLSTLSTVVVDEVDSLVEWTPGHMTAYTSAKIKRKLDRHPSQLKSLLDVIYASQSDTAVKPIRKRLLEQGVAPKHRPQLIMLSATMRNRLRTAFFGAFGWFKRGKVLKLIKSGSKKSHGAHGANRTTTHHVLVVSKDGEVKNIAGAREIVASNDCPADVSDSLVQPIDDSEEGDDDFFPEDHNESMVESDANLAILNKSAINPDMLNAVATAFALDVPSIALLVLPATASVRRAISDLQQIGVNAHGLDLMENETGRAHLLSRSVEAVDENPTLLVSTLATTRGIDLPALTHVFILGIPAERGGDAYLHMAGRVSRFGRSGRVVTFVHEREEETIKGKLHVRDDPKKMSILLKKIDVAPAKFEHFDSADKLRKEELEEAGNRKK</sequence>
<comment type="caution">
    <text evidence="1">The sequence shown here is derived from an EMBL/GenBank/DDBJ whole genome shotgun (WGS) entry which is preliminary data.</text>
</comment>
<gene>
    <name evidence="1" type="ORF">BJ138DRAFT_772356</name>
</gene>
<evidence type="ECO:0000313" key="2">
    <source>
        <dbReference type="Proteomes" id="UP000790377"/>
    </source>
</evidence>
<proteinExistence type="predicted"/>
<organism evidence="1 2">
    <name type="scientific">Hygrophoropsis aurantiaca</name>
    <dbReference type="NCBI Taxonomy" id="72124"/>
    <lineage>
        <taxon>Eukaryota</taxon>
        <taxon>Fungi</taxon>
        <taxon>Dikarya</taxon>
        <taxon>Basidiomycota</taxon>
        <taxon>Agaricomycotina</taxon>
        <taxon>Agaricomycetes</taxon>
        <taxon>Agaricomycetidae</taxon>
        <taxon>Boletales</taxon>
        <taxon>Coniophorineae</taxon>
        <taxon>Hygrophoropsidaceae</taxon>
        <taxon>Hygrophoropsis</taxon>
    </lineage>
</organism>